<dbReference type="Pfam" id="PF00480">
    <property type="entry name" value="ROK"/>
    <property type="match status" value="1"/>
</dbReference>
<dbReference type="SUPFAM" id="SSF53067">
    <property type="entry name" value="Actin-like ATPase domain"/>
    <property type="match status" value="1"/>
</dbReference>
<comment type="caution">
    <text evidence="3">The sequence shown here is derived from an EMBL/GenBank/DDBJ whole genome shotgun (WGS) entry which is preliminary data.</text>
</comment>
<dbReference type="PROSITE" id="PS01125">
    <property type="entry name" value="ROK"/>
    <property type="match status" value="1"/>
</dbReference>
<dbReference type="Gene3D" id="1.10.10.10">
    <property type="entry name" value="Winged helix-like DNA-binding domain superfamily/Winged helix DNA-binding domain"/>
    <property type="match status" value="1"/>
</dbReference>
<dbReference type="EMBL" id="BAABKM010000002">
    <property type="protein sequence ID" value="GAA4705638.1"/>
    <property type="molecule type" value="Genomic_DNA"/>
</dbReference>
<keyword evidence="4" id="KW-1185">Reference proteome</keyword>
<name>A0ABP8XE00_9ACTN</name>
<feature type="domain" description="HTH cro/C1-type" evidence="2">
    <location>
        <begin position="22"/>
        <end position="50"/>
    </location>
</feature>
<gene>
    <name evidence="3" type="ORF">GCM10023349_24350</name>
</gene>
<dbReference type="CDD" id="cd00093">
    <property type="entry name" value="HTH_XRE"/>
    <property type="match status" value="1"/>
</dbReference>
<evidence type="ECO:0000259" key="2">
    <source>
        <dbReference type="PROSITE" id="PS50943"/>
    </source>
</evidence>
<accession>A0ABP8XE00</accession>
<dbReference type="PANTHER" id="PTHR18964">
    <property type="entry name" value="ROK (REPRESSOR, ORF, KINASE) FAMILY"/>
    <property type="match status" value="1"/>
</dbReference>
<protein>
    <submittedName>
        <fullName evidence="3">ROK family transcriptional regulator</fullName>
    </submittedName>
</protein>
<comment type="similarity">
    <text evidence="1">Belongs to the ROK (NagC/XylR) family.</text>
</comment>
<dbReference type="PANTHER" id="PTHR18964:SF149">
    <property type="entry name" value="BIFUNCTIONAL UDP-N-ACETYLGLUCOSAMINE 2-EPIMERASE_N-ACETYLMANNOSAMINE KINASE"/>
    <property type="match status" value="1"/>
</dbReference>
<organism evidence="3 4">
    <name type="scientific">Nocardioides conyzicola</name>
    <dbReference type="NCBI Taxonomy" id="1651781"/>
    <lineage>
        <taxon>Bacteria</taxon>
        <taxon>Bacillati</taxon>
        <taxon>Actinomycetota</taxon>
        <taxon>Actinomycetes</taxon>
        <taxon>Propionibacteriales</taxon>
        <taxon>Nocardioidaceae</taxon>
        <taxon>Nocardioides</taxon>
    </lineage>
</organism>
<evidence type="ECO:0000256" key="1">
    <source>
        <dbReference type="ARBA" id="ARBA00006479"/>
    </source>
</evidence>
<evidence type="ECO:0000313" key="3">
    <source>
        <dbReference type="EMBL" id="GAA4705638.1"/>
    </source>
</evidence>
<dbReference type="PROSITE" id="PS50943">
    <property type="entry name" value="HTH_CROC1"/>
    <property type="match status" value="1"/>
</dbReference>
<dbReference type="Proteomes" id="UP001499974">
    <property type="component" value="Unassembled WGS sequence"/>
</dbReference>
<dbReference type="InterPro" id="IPR036390">
    <property type="entry name" value="WH_DNA-bd_sf"/>
</dbReference>
<dbReference type="InterPro" id="IPR043129">
    <property type="entry name" value="ATPase_NBD"/>
</dbReference>
<dbReference type="InterPro" id="IPR036388">
    <property type="entry name" value="WH-like_DNA-bd_sf"/>
</dbReference>
<dbReference type="InterPro" id="IPR001387">
    <property type="entry name" value="Cro/C1-type_HTH"/>
</dbReference>
<evidence type="ECO:0000313" key="4">
    <source>
        <dbReference type="Proteomes" id="UP001499974"/>
    </source>
</evidence>
<dbReference type="Gene3D" id="3.30.420.40">
    <property type="match status" value="2"/>
</dbReference>
<dbReference type="SUPFAM" id="SSF46785">
    <property type="entry name" value="Winged helix' DNA-binding domain"/>
    <property type="match status" value="1"/>
</dbReference>
<dbReference type="InterPro" id="IPR000600">
    <property type="entry name" value="ROK"/>
</dbReference>
<dbReference type="Pfam" id="PF13412">
    <property type="entry name" value="HTH_24"/>
    <property type="match status" value="1"/>
</dbReference>
<dbReference type="InterPro" id="IPR049874">
    <property type="entry name" value="ROK_cs"/>
</dbReference>
<reference evidence="4" key="1">
    <citation type="journal article" date="2019" name="Int. J. Syst. Evol. Microbiol.">
        <title>The Global Catalogue of Microorganisms (GCM) 10K type strain sequencing project: providing services to taxonomists for standard genome sequencing and annotation.</title>
        <authorList>
            <consortium name="The Broad Institute Genomics Platform"/>
            <consortium name="The Broad Institute Genome Sequencing Center for Infectious Disease"/>
            <person name="Wu L."/>
            <person name="Ma J."/>
        </authorList>
    </citation>
    <scope>NUCLEOTIDE SEQUENCE [LARGE SCALE GENOMIC DNA]</scope>
    <source>
        <strain evidence="4">JCM 18531</strain>
    </source>
</reference>
<sequence length="394" mass="39927">MDGVNPTNVQALVRRTHEERVLAALRERGGLSRSQIAERVGLSRTTLSEITGVLIGRGAIIVTKTDGDVRRGSGRRAELLALDPSSGQFLGVDLGHTRVRMVVADAAHEELASGVATYDASLGWPARRQAAFDLIDAVAVEHGLHFGALQGIAVGVAGPDAGARHAAHEAFAERFDCPVVVDNNTRLAALAEAMTEDTPGDLAYVRLSDGIGGGLVIGGRLVAGGLGAAGEFGHVRVVRGDQPGARCRCGKRGCLETVASLPAVIAAAGVPDAAALAAAVAAGDPDATSAVDTAADALAKVLADAALVLSPARIVIGGSLPRVAPQIVARVAAAVGAELAAVGSGLPDVRAARLDDEDGVRGAIAALYQQSPLLAGYVDPLEPPTTVSRGSARV</sequence>
<proteinExistence type="inferred from homology"/>